<dbReference type="AlphaFoldDB" id="A0A3S0ZWW1"/>
<name>A0A3S0ZWW1_ELYCH</name>
<sequence length="135" mass="14589">MAGPKGVPLALGLLVCLWAGISCQDIAPPVIGAPDSARKVLVFYITDLDFDSNAGISNDTSPRYRDAAAAVRMKLLPFGGYIENVVFENGYTCVKATVHWVDVSEANFLNALKVIREGTISLWDREWTLSPAGCN</sequence>
<dbReference type="Proteomes" id="UP000271974">
    <property type="component" value="Unassembled WGS sequence"/>
</dbReference>
<keyword evidence="1" id="KW-0732">Signal</keyword>
<reference evidence="2 3" key="1">
    <citation type="submission" date="2019-01" db="EMBL/GenBank/DDBJ databases">
        <title>A draft genome assembly of the solar-powered sea slug Elysia chlorotica.</title>
        <authorList>
            <person name="Cai H."/>
            <person name="Li Q."/>
            <person name="Fang X."/>
            <person name="Li J."/>
            <person name="Curtis N.E."/>
            <person name="Altenburger A."/>
            <person name="Shibata T."/>
            <person name="Feng M."/>
            <person name="Maeda T."/>
            <person name="Schwartz J.A."/>
            <person name="Shigenobu S."/>
            <person name="Lundholm N."/>
            <person name="Nishiyama T."/>
            <person name="Yang H."/>
            <person name="Hasebe M."/>
            <person name="Li S."/>
            <person name="Pierce S.K."/>
            <person name="Wang J."/>
        </authorList>
    </citation>
    <scope>NUCLEOTIDE SEQUENCE [LARGE SCALE GENOMIC DNA]</scope>
    <source>
        <strain evidence="2">EC2010</strain>
        <tissue evidence="2">Whole organism of an adult</tissue>
    </source>
</reference>
<protein>
    <submittedName>
        <fullName evidence="2">Uncharacterized protein</fullName>
    </submittedName>
</protein>
<proteinExistence type="predicted"/>
<gene>
    <name evidence="2" type="ORF">EGW08_007226</name>
</gene>
<feature type="non-terminal residue" evidence="2">
    <location>
        <position position="135"/>
    </location>
</feature>
<evidence type="ECO:0000313" key="3">
    <source>
        <dbReference type="Proteomes" id="UP000271974"/>
    </source>
</evidence>
<dbReference type="PROSITE" id="PS51257">
    <property type="entry name" value="PROKAR_LIPOPROTEIN"/>
    <property type="match status" value="1"/>
</dbReference>
<dbReference type="EMBL" id="RQTK01000186">
    <property type="protein sequence ID" value="RUS84981.1"/>
    <property type="molecule type" value="Genomic_DNA"/>
</dbReference>
<feature type="chain" id="PRO_5018558212" evidence="1">
    <location>
        <begin position="24"/>
        <end position="135"/>
    </location>
</feature>
<evidence type="ECO:0000313" key="2">
    <source>
        <dbReference type="EMBL" id="RUS84981.1"/>
    </source>
</evidence>
<feature type="signal peptide" evidence="1">
    <location>
        <begin position="1"/>
        <end position="23"/>
    </location>
</feature>
<comment type="caution">
    <text evidence="2">The sequence shown here is derived from an EMBL/GenBank/DDBJ whole genome shotgun (WGS) entry which is preliminary data.</text>
</comment>
<keyword evidence="3" id="KW-1185">Reference proteome</keyword>
<evidence type="ECO:0000256" key="1">
    <source>
        <dbReference type="SAM" id="SignalP"/>
    </source>
</evidence>
<organism evidence="2 3">
    <name type="scientific">Elysia chlorotica</name>
    <name type="common">Eastern emerald elysia</name>
    <name type="synonym">Sea slug</name>
    <dbReference type="NCBI Taxonomy" id="188477"/>
    <lineage>
        <taxon>Eukaryota</taxon>
        <taxon>Metazoa</taxon>
        <taxon>Spiralia</taxon>
        <taxon>Lophotrochozoa</taxon>
        <taxon>Mollusca</taxon>
        <taxon>Gastropoda</taxon>
        <taxon>Heterobranchia</taxon>
        <taxon>Euthyneura</taxon>
        <taxon>Panpulmonata</taxon>
        <taxon>Sacoglossa</taxon>
        <taxon>Placobranchoidea</taxon>
        <taxon>Plakobranchidae</taxon>
        <taxon>Elysia</taxon>
    </lineage>
</organism>
<accession>A0A3S0ZWW1</accession>